<dbReference type="Proteomes" id="UP001155280">
    <property type="component" value="Unassembled WGS sequence"/>
</dbReference>
<organism evidence="3 4">
    <name type="scientific">Christiangramia oceanisediminis</name>
    <dbReference type="NCBI Taxonomy" id="2920386"/>
    <lineage>
        <taxon>Bacteria</taxon>
        <taxon>Pseudomonadati</taxon>
        <taxon>Bacteroidota</taxon>
        <taxon>Flavobacteriia</taxon>
        <taxon>Flavobacteriales</taxon>
        <taxon>Flavobacteriaceae</taxon>
        <taxon>Christiangramia</taxon>
    </lineage>
</organism>
<accession>A0A9X2KZG2</accession>
<reference evidence="3" key="1">
    <citation type="submission" date="2022-07" db="EMBL/GenBank/DDBJ databases">
        <title>Gramela sediminis sp. nov., isolated from deep-sea sediment of the Indian Ocean.</title>
        <authorList>
            <person name="Shi H."/>
        </authorList>
    </citation>
    <scope>NUCLEOTIDE SEQUENCE</scope>
    <source>
        <strain evidence="3">GC03-9</strain>
    </source>
</reference>
<feature type="domain" description="Glycosyl transferase family 1" evidence="1">
    <location>
        <begin position="176"/>
        <end position="343"/>
    </location>
</feature>
<dbReference type="GO" id="GO:0016757">
    <property type="term" value="F:glycosyltransferase activity"/>
    <property type="evidence" value="ECO:0007669"/>
    <property type="project" value="InterPro"/>
</dbReference>
<dbReference type="PANTHER" id="PTHR12526">
    <property type="entry name" value="GLYCOSYLTRANSFERASE"/>
    <property type="match status" value="1"/>
</dbReference>
<dbReference type="InterPro" id="IPR001296">
    <property type="entry name" value="Glyco_trans_1"/>
</dbReference>
<feature type="domain" description="Glycosyltransferase subfamily 4-like N-terminal" evidence="2">
    <location>
        <begin position="12"/>
        <end position="147"/>
    </location>
</feature>
<dbReference type="CDD" id="cd03801">
    <property type="entry name" value="GT4_PimA-like"/>
    <property type="match status" value="1"/>
</dbReference>
<dbReference type="InterPro" id="IPR028098">
    <property type="entry name" value="Glyco_trans_4-like_N"/>
</dbReference>
<evidence type="ECO:0000313" key="3">
    <source>
        <dbReference type="EMBL" id="MCP9201087.1"/>
    </source>
</evidence>
<dbReference type="SUPFAM" id="SSF53756">
    <property type="entry name" value="UDP-Glycosyltransferase/glycogen phosphorylase"/>
    <property type="match status" value="1"/>
</dbReference>
<name>A0A9X2KZG2_9FLAO</name>
<gene>
    <name evidence="3" type="ORF">MKO06_14310</name>
</gene>
<dbReference type="Gene3D" id="3.40.50.2000">
    <property type="entry name" value="Glycogen Phosphorylase B"/>
    <property type="match status" value="2"/>
</dbReference>
<evidence type="ECO:0000259" key="1">
    <source>
        <dbReference type="Pfam" id="PF00534"/>
    </source>
</evidence>
<dbReference type="AlphaFoldDB" id="A0A9X2KZG2"/>
<sequence length="377" mass="43163">MNILHISGARSWGGSEQQLLYLMNELPKYNVSQKLLCYKDTPLHMGCSQISENVIAIPYLKPTSSEYRQKLKSVIDENQIDIIHIHTNDALTGYILTDLFYNLKTRTILSRKSVRSSHSILSRLKYNYRNIDGIICVSKYVEKHFSRILTEKNRGKTIVVHDSVKENEEKPTKSFNIREKYNLSEDCFLIGNIANHTKAKDHPLLIKTLKELVKVRKLENIKLIQIGQFTALTEELKSLVQKNGLEDYIIYTDFVKDASELMDQFDVFLMTSKREGGPSSVIEAFSKKVPVVSTRVGVVEEAIEDGVNGFSSPVNDFHQLAQKLIALKENNSLREQFKQKSYDRFISDFTADKLGKETFMAYESLIKSGSIKSFQKN</sequence>
<dbReference type="Pfam" id="PF13439">
    <property type="entry name" value="Glyco_transf_4"/>
    <property type="match status" value="1"/>
</dbReference>
<evidence type="ECO:0000259" key="2">
    <source>
        <dbReference type="Pfam" id="PF13439"/>
    </source>
</evidence>
<proteinExistence type="predicted"/>
<evidence type="ECO:0000313" key="4">
    <source>
        <dbReference type="Proteomes" id="UP001155280"/>
    </source>
</evidence>
<dbReference type="Pfam" id="PF00534">
    <property type="entry name" value="Glycos_transf_1"/>
    <property type="match status" value="1"/>
</dbReference>
<keyword evidence="4" id="KW-1185">Reference proteome</keyword>
<dbReference type="RefSeq" id="WP_241552752.1">
    <property type="nucleotide sequence ID" value="NZ_JANCNS010000003.1"/>
</dbReference>
<comment type="caution">
    <text evidence="3">The sequence shown here is derived from an EMBL/GenBank/DDBJ whole genome shotgun (WGS) entry which is preliminary data.</text>
</comment>
<dbReference type="EMBL" id="JANCNS010000003">
    <property type="protein sequence ID" value="MCP9201087.1"/>
    <property type="molecule type" value="Genomic_DNA"/>
</dbReference>
<protein>
    <submittedName>
        <fullName evidence="3">Glycosyltransferase family 4 protein</fullName>
    </submittedName>
</protein>